<dbReference type="Proteomes" id="UP000282322">
    <property type="component" value="Unassembled WGS sequence"/>
</dbReference>
<dbReference type="Gene3D" id="3.40.630.30">
    <property type="match status" value="1"/>
</dbReference>
<dbReference type="OrthoDB" id="156446at2157"/>
<dbReference type="InterPro" id="IPR043854">
    <property type="entry name" value="DUF5816"/>
</dbReference>
<dbReference type="PANTHER" id="PTHR43877:SF1">
    <property type="entry name" value="ACETYLTRANSFERASE"/>
    <property type="match status" value="1"/>
</dbReference>
<organism evidence="4 5">
    <name type="scientific">Halocatena pleomorpha</name>
    <dbReference type="NCBI Taxonomy" id="1785090"/>
    <lineage>
        <taxon>Archaea</taxon>
        <taxon>Methanobacteriati</taxon>
        <taxon>Methanobacteriota</taxon>
        <taxon>Stenosarchaea group</taxon>
        <taxon>Halobacteria</taxon>
        <taxon>Halobacteriales</taxon>
        <taxon>Natronomonadaceae</taxon>
        <taxon>Halocatena</taxon>
    </lineage>
</organism>
<dbReference type="Pfam" id="PF00583">
    <property type="entry name" value="Acetyltransf_1"/>
    <property type="match status" value="1"/>
</dbReference>
<dbReference type="AlphaFoldDB" id="A0A3P3RH33"/>
<dbReference type="PANTHER" id="PTHR43877">
    <property type="entry name" value="AMINOALKYLPHOSPHONATE N-ACETYLTRANSFERASE-RELATED-RELATED"/>
    <property type="match status" value="1"/>
</dbReference>
<evidence type="ECO:0000313" key="4">
    <source>
        <dbReference type="EMBL" id="RRJ32846.1"/>
    </source>
</evidence>
<dbReference type="SUPFAM" id="SSF55729">
    <property type="entry name" value="Acyl-CoA N-acyltransferases (Nat)"/>
    <property type="match status" value="1"/>
</dbReference>
<dbReference type="InterPro" id="IPR016181">
    <property type="entry name" value="Acyl_CoA_acyltransferase"/>
</dbReference>
<accession>A0A3P3RH33</accession>
<reference evidence="4 5" key="1">
    <citation type="submission" date="2018-11" db="EMBL/GenBank/DDBJ databases">
        <title>Taxonoimc description of Halomarina strain SPP-AMP-1.</title>
        <authorList>
            <person name="Pal Y."/>
            <person name="Srinivasana K."/>
            <person name="Verma A."/>
            <person name="Kumar P."/>
        </authorList>
    </citation>
    <scope>NUCLEOTIDE SEQUENCE [LARGE SCALE GENOMIC DNA]</scope>
    <source>
        <strain evidence="4 5">SPP-AMP-1</strain>
    </source>
</reference>
<dbReference type="RefSeq" id="WP_124953874.1">
    <property type="nucleotide sequence ID" value="NZ_RRCH01000006.1"/>
</dbReference>
<protein>
    <submittedName>
        <fullName evidence="4">GNAT family N-acetyltransferase</fullName>
    </submittedName>
</protein>
<comment type="caution">
    <text evidence="4">The sequence shown here is derived from an EMBL/GenBank/DDBJ whole genome shotgun (WGS) entry which is preliminary data.</text>
</comment>
<evidence type="ECO:0000256" key="1">
    <source>
        <dbReference type="ARBA" id="ARBA00022679"/>
    </source>
</evidence>
<sequence length="242" mass="27068">MNIRTAKLEDGAAVRAVARRSLETSYSLSPQAIESAVTQWYNEEELTNKLEESEYVVLVAERGETIAGFAEGVVVESGGDGDLLWLHVDPDYRGNGVGERLYDAIYDRLMTMGAARLRGRVLRDNHSGNDFYEQHDLVKAGDEHVDIDGTQYVENIYVEDELTDIETITSENGGVHIDYDDAERGSVAPFFAAYNDTERTNRYGYFCSNCDSLDIAMDAMGRAECNQCGNQRKATRWDAAYL</sequence>
<dbReference type="CDD" id="cd04301">
    <property type="entry name" value="NAT_SF"/>
    <property type="match status" value="1"/>
</dbReference>
<dbReference type="InterPro" id="IPR000182">
    <property type="entry name" value="GNAT_dom"/>
</dbReference>
<proteinExistence type="predicted"/>
<feature type="domain" description="N-acetyltransferase" evidence="3">
    <location>
        <begin position="1"/>
        <end position="163"/>
    </location>
</feature>
<dbReference type="GO" id="GO:0016747">
    <property type="term" value="F:acyltransferase activity, transferring groups other than amino-acyl groups"/>
    <property type="evidence" value="ECO:0007669"/>
    <property type="project" value="InterPro"/>
</dbReference>
<dbReference type="Pfam" id="PF19133">
    <property type="entry name" value="DUF5816"/>
    <property type="match status" value="1"/>
</dbReference>
<keyword evidence="2" id="KW-0012">Acyltransferase</keyword>
<name>A0A3P3RH33_9EURY</name>
<dbReference type="PROSITE" id="PS51186">
    <property type="entry name" value="GNAT"/>
    <property type="match status" value="1"/>
</dbReference>
<evidence type="ECO:0000259" key="3">
    <source>
        <dbReference type="PROSITE" id="PS51186"/>
    </source>
</evidence>
<gene>
    <name evidence="4" type="ORF">EIK79_04115</name>
</gene>
<evidence type="ECO:0000256" key="2">
    <source>
        <dbReference type="ARBA" id="ARBA00023315"/>
    </source>
</evidence>
<dbReference type="InterPro" id="IPR050832">
    <property type="entry name" value="Bact_Acetyltransf"/>
</dbReference>
<keyword evidence="1" id="KW-0808">Transferase</keyword>
<keyword evidence="5" id="KW-1185">Reference proteome</keyword>
<evidence type="ECO:0000313" key="5">
    <source>
        <dbReference type="Proteomes" id="UP000282322"/>
    </source>
</evidence>
<dbReference type="EMBL" id="RRCH01000006">
    <property type="protein sequence ID" value="RRJ32846.1"/>
    <property type="molecule type" value="Genomic_DNA"/>
</dbReference>